<accession>A0ABY6L5I1</accession>
<sequence>MANEVILPAYWCPPPTPGCCRRMFGGLIGKLATRCFVAAGYGLQYGCMAYCALEFVGDFVICIGPSMEPTIFSNDVILTEHISVMRRKLNRGDIVVARSPTNPAQFICKRVVALPGDKIKRGHFTDVSPPLLVSLSPPSPTLVSH</sequence>
<keyword evidence="8" id="KW-0645">Protease</keyword>
<evidence type="ECO:0000256" key="8">
    <source>
        <dbReference type="RuleBase" id="RU362041"/>
    </source>
</evidence>
<comment type="subcellular location">
    <subcellularLocation>
        <location evidence="1 8">Mitochondrion inner membrane</location>
    </subcellularLocation>
</comment>
<dbReference type="CDD" id="cd06530">
    <property type="entry name" value="S26_SPase_I"/>
    <property type="match status" value="1"/>
</dbReference>
<dbReference type="EMBL" id="CP092876">
    <property type="protein sequence ID" value="UYV76416.1"/>
    <property type="molecule type" value="Genomic_DNA"/>
</dbReference>
<dbReference type="Pfam" id="PF10502">
    <property type="entry name" value="Peptidase_S26"/>
    <property type="match status" value="1"/>
</dbReference>
<dbReference type="InterPro" id="IPR036286">
    <property type="entry name" value="LexA/Signal_pep-like_sf"/>
</dbReference>
<evidence type="ECO:0000256" key="3">
    <source>
        <dbReference type="ARBA" id="ARBA00022792"/>
    </source>
</evidence>
<dbReference type="Gene3D" id="2.10.109.10">
    <property type="entry name" value="Umud Fragment, subunit A"/>
    <property type="match status" value="1"/>
</dbReference>
<name>A0ABY6L5I1_9ARAC</name>
<evidence type="ECO:0000256" key="1">
    <source>
        <dbReference type="ARBA" id="ARBA00004273"/>
    </source>
</evidence>
<dbReference type="InterPro" id="IPR000223">
    <property type="entry name" value="Pept_S26A_signal_pept_1"/>
</dbReference>
<proteinExistence type="inferred from homology"/>
<comment type="subunit">
    <text evidence="2">Heterodimer of 2 subunits, IMMPL1 and IMMPL2.</text>
</comment>
<keyword evidence="5 8" id="KW-0496">Mitochondrion</keyword>
<evidence type="ECO:0000256" key="7">
    <source>
        <dbReference type="ARBA" id="ARBA00038445"/>
    </source>
</evidence>
<dbReference type="PANTHER" id="PTHR12383:SF16">
    <property type="entry name" value="MITOCHONDRIAL INNER MEMBRANE PROTEASE SUBUNIT 1"/>
    <property type="match status" value="1"/>
</dbReference>
<dbReference type="InterPro" id="IPR052064">
    <property type="entry name" value="Mito_IMP1_subunit"/>
</dbReference>
<gene>
    <name evidence="10" type="ORF">LAZ67_14000344</name>
</gene>
<dbReference type="Proteomes" id="UP001235939">
    <property type="component" value="Chromosome 14"/>
</dbReference>
<keyword evidence="4 8" id="KW-0378">Hydrolase</keyword>
<evidence type="ECO:0000313" key="11">
    <source>
        <dbReference type="Proteomes" id="UP001235939"/>
    </source>
</evidence>
<dbReference type="EC" id="3.4.21.-" evidence="8"/>
<evidence type="ECO:0000259" key="9">
    <source>
        <dbReference type="Pfam" id="PF10502"/>
    </source>
</evidence>
<protein>
    <recommendedName>
        <fullName evidence="8">Mitochondrial inner membrane protease subunit</fullName>
        <ecNumber evidence="8">3.4.21.-</ecNumber>
    </recommendedName>
</protein>
<evidence type="ECO:0000256" key="5">
    <source>
        <dbReference type="ARBA" id="ARBA00023128"/>
    </source>
</evidence>
<comment type="similarity">
    <text evidence="7">Belongs to the peptidase S26 family. IMP1 subfamily.</text>
</comment>
<keyword evidence="6" id="KW-0472">Membrane</keyword>
<dbReference type="InterPro" id="IPR019533">
    <property type="entry name" value="Peptidase_S26"/>
</dbReference>
<dbReference type="SUPFAM" id="SSF51306">
    <property type="entry name" value="LexA/Signal peptidase"/>
    <property type="match status" value="1"/>
</dbReference>
<dbReference type="NCBIfam" id="TIGR02227">
    <property type="entry name" value="sigpep_I_bact"/>
    <property type="match status" value="1"/>
</dbReference>
<keyword evidence="3 8" id="KW-0999">Mitochondrion inner membrane</keyword>
<evidence type="ECO:0000313" key="10">
    <source>
        <dbReference type="EMBL" id="UYV76416.1"/>
    </source>
</evidence>
<feature type="domain" description="Peptidase S26" evidence="9">
    <location>
        <begin position="47"/>
        <end position="121"/>
    </location>
</feature>
<dbReference type="PANTHER" id="PTHR12383">
    <property type="entry name" value="PROTEASE FAMILY S26 MITOCHONDRIAL INNER MEMBRANE PROTEASE-RELATED"/>
    <property type="match status" value="1"/>
</dbReference>
<organism evidence="10 11">
    <name type="scientific">Cordylochernes scorpioides</name>
    <dbReference type="NCBI Taxonomy" id="51811"/>
    <lineage>
        <taxon>Eukaryota</taxon>
        <taxon>Metazoa</taxon>
        <taxon>Ecdysozoa</taxon>
        <taxon>Arthropoda</taxon>
        <taxon>Chelicerata</taxon>
        <taxon>Arachnida</taxon>
        <taxon>Pseudoscorpiones</taxon>
        <taxon>Cheliferoidea</taxon>
        <taxon>Chernetidae</taxon>
        <taxon>Cordylochernes</taxon>
    </lineage>
</organism>
<reference evidence="10 11" key="1">
    <citation type="submission" date="2022-01" db="EMBL/GenBank/DDBJ databases">
        <title>A chromosomal length assembly of Cordylochernes scorpioides.</title>
        <authorList>
            <person name="Zeh D."/>
            <person name="Zeh J."/>
        </authorList>
    </citation>
    <scope>NUCLEOTIDE SEQUENCE [LARGE SCALE GENOMIC DNA]</scope>
    <source>
        <strain evidence="10">IN4F17</strain>
        <tissue evidence="10">Whole Body</tissue>
    </source>
</reference>
<keyword evidence="11" id="KW-1185">Reference proteome</keyword>
<evidence type="ECO:0000256" key="4">
    <source>
        <dbReference type="ARBA" id="ARBA00022801"/>
    </source>
</evidence>
<evidence type="ECO:0000256" key="2">
    <source>
        <dbReference type="ARBA" id="ARBA00011805"/>
    </source>
</evidence>
<evidence type="ECO:0000256" key="6">
    <source>
        <dbReference type="ARBA" id="ARBA00023136"/>
    </source>
</evidence>